<dbReference type="Proteomes" id="UP001154329">
    <property type="component" value="Chromosome 1"/>
</dbReference>
<dbReference type="AlphaFoldDB" id="A0A9P0IM02"/>
<gene>
    <name evidence="2" type="ORF">APHIGO_LOCUS461</name>
</gene>
<feature type="compositionally biased region" description="Basic and acidic residues" evidence="1">
    <location>
        <begin position="123"/>
        <end position="133"/>
    </location>
</feature>
<protein>
    <submittedName>
        <fullName evidence="2">Uncharacterized protein</fullName>
    </submittedName>
</protein>
<accession>A0A9P0IM02</accession>
<evidence type="ECO:0000313" key="2">
    <source>
        <dbReference type="EMBL" id="CAH1708554.1"/>
    </source>
</evidence>
<dbReference type="EMBL" id="OU899034">
    <property type="protein sequence ID" value="CAH1708554.1"/>
    <property type="molecule type" value="Genomic_DNA"/>
</dbReference>
<evidence type="ECO:0000256" key="1">
    <source>
        <dbReference type="SAM" id="MobiDB-lite"/>
    </source>
</evidence>
<keyword evidence="3" id="KW-1185">Reference proteome</keyword>
<reference evidence="2" key="2">
    <citation type="submission" date="2022-10" db="EMBL/GenBank/DDBJ databases">
        <authorList>
            <consortium name="ENA_rothamsted_submissions"/>
            <consortium name="culmorum"/>
            <person name="King R."/>
        </authorList>
    </citation>
    <scope>NUCLEOTIDE SEQUENCE</scope>
</reference>
<proteinExistence type="predicted"/>
<organism evidence="2 3">
    <name type="scientific">Aphis gossypii</name>
    <name type="common">Cotton aphid</name>
    <dbReference type="NCBI Taxonomy" id="80765"/>
    <lineage>
        <taxon>Eukaryota</taxon>
        <taxon>Metazoa</taxon>
        <taxon>Ecdysozoa</taxon>
        <taxon>Arthropoda</taxon>
        <taxon>Hexapoda</taxon>
        <taxon>Insecta</taxon>
        <taxon>Pterygota</taxon>
        <taxon>Neoptera</taxon>
        <taxon>Paraneoptera</taxon>
        <taxon>Hemiptera</taxon>
        <taxon>Sternorrhyncha</taxon>
        <taxon>Aphidomorpha</taxon>
        <taxon>Aphidoidea</taxon>
        <taxon>Aphididae</taxon>
        <taxon>Aphidini</taxon>
        <taxon>Aphis</taxon>
        <taxon>Aphis</taxon>
    </lineage>
</organism>
<sequence length="147" mass="16171">MRARASVCCVAAARGGIRFLARFPQRRRSPSGWWGMPVDAAEFRGRAQQLFPMSGKRFERRLPPRGPRAIGRATATAHGSSQPIGRTPPPPAPLTRTASVPRRARPSPPRAASTVGPRKQRLRRDVTPREKKTVSTRSKSSSRGNVK</sequence>
<name>A0A9P0IM02_APHGO</name>
<evidence type="ECO:0000313" key="3">
    <source>
        <dbReference type="Proteomes" id="UP001154329"/>
    </source>
</evidence>
<feature type="compositionally biased region" description="Low complexity" evidence="1">
    <location>
        <begin position="135"/>
        <end position="147"/>
    </location>
</feature>
<feature type="region of interest" description="Disordered" evidence="1">
    <location>
        <begin position="52"/>
        <end position="147"/>
    </location>
</feature>
<reference evidence="2" key="1">
    <citation type="submission" date="2022-02" db="EMBL/GenBank/DDBJ databases">
        <authorList>
            <person name="King R."/>
        </authorList>
    </citation>
    <scope>NUCLEOTIDE SEQUENCE</scope>
</reference>